<keyword evidence="2" id="KW-0732">Signal</keyword>
<protein>
    <submittedName>
        <fullName evidence="3">Uncharacterized protein</fullName>
    </submittedName>
</protein>
<accession>A0A3E1YFK0</accession>
<evidence type="ECO:0000313" key="4">
    <source>
        <dbReference type="Proteomes" id="UP000260644"/>
    </source>
</evidence>
<dbReference type="EMBL" id="QPMM01000002">
    <property type="protein sequence ID" value="RFS25097.1"/>
    <property type="molecule type" value="Genomic_DNA"/>
</dbReference>
<comment type="caution">
    <text evidence="3">The sequence shown here is derived from an EMBL/GenBank/DDBJ whole genome shotgun (WGS) entry which is preliminary data.</text>
</comment>
<name>A0A3E1YFK0_9BACT</name>
<keyword evidence="4" id="KW-1185">Reference proteome</keyword>
<organism evidence="3 4">
    <name type="scientific">Chitinophaga silvatica</name>
    <dbReference type="NCBI Taxonomy" id="2282649"/>
    <lineage>
        <taxon>Bacteria</taxon>
        <taxon>Pseudomonadati</taxon>
        <taxon>Bacteroidota</taxon>
        <taxon>Chitinophagia</taxon>
        <taxon>Chitinophagales</taxon>
        <taxon>Chitinophagaceae</taxon>
        <taxon>Chitinophaga</taxon>
    </lineage>
</organism>
<evidence type="ECO:0000256" key="1">
    <source>
        <dbReference type="SAM" id="MobiDB-lite"/>
    </source>
</evidence>
<feature type="chain" id="PRO_5017596698" evidence="2">
    <location>
        <begin position="35"/>
        <end position="190"/>
    </location>
</feature>
<dbReference type="AlphaFoldDB" id="A0A3E1YFK0"/>
<feature type="signal peptide" evidence="2">
    <location>
        <begin position="1"/>
        <end position="34"/>
    </location>
</feature>
<evidence type="ECO:0000256" key="2">
    <source>
        <dbReference type="SAM" id="SignalP"/>
    </source>
</evidence>
<proteinExistence type="predicted"/>
<reference evidence="3 4" key="1">
    <citation type="submission" date="2018-07" db="EMBL/GenBank/DDBJ databases">
        <title>Chitinophaga K2CV101002-2 sp. nov., isolated from a monsoon evergreen broad-leaved forest soil.</title>
        <authorList>
            <person name="Lv Y."/>
        </authorList>
    </citation>
    <scope>NUCLEOTIDE SEQUENCE [LARGE SCALE GENOMIC DNA]</scope>
    <source>
        <strain evidence="3 4">GDMCC 1.1288</strain>
    </source>
</reference>
<dbReference type="Proteomes" id="UP000260644">
    <property type="component" value="Unassembled WGS sequence"/>
</dbReference>
<evidence type="ECO:0000313" key="3">
    <source>
        <dbReference type="EMBL" id="RFS25097.1"/>
    </source>
</evidence>
<feature type="compositionally biased region" description="Low complexity" evidence="1">
    <location>
        <begin position="62"/>
        <end position="76"/>
    </location>
</feature>
<gene>
    <name evidence="3" type="ORF">DVR12_07895</name>
</gene>
<sequence length="190" mass="21285">MFLFCTKKPTTKYSIMKYVLLTAVVVGSFHFSQAQITPHQSKEITPYKGRDLSQENNKPAAVVNSTPGTTSGSSVSKTVGTKDLLFFIRKWKTGVTDAFYVTTTAGVQTMVVNVNARVKPLHINADGTYYWEAYGEQRRGRWTTTGKSDYPIVLKNAIENKDWYVARHDKGKNAIYIWNGDAISYTGIPL</sequence>
<feature type="region of interest" description="Disordered" evidence="1">
    <location>
        <begin position="49"/>
        <end position="76"/>
    </location>
</feature>